<dbReference type="PANTHER" id="PTHR43101">
    <property type="entry name" value="BETA-FRUCTOSIDASE"/>
    <property type="match status" value="1"/>
</dbReference>
<dbReference type="SMART" id="SM00640">
    <property type="entry name" value="Glyco_32"/>
    <property type="match status" value="1"/>
</dbReference>
<dbReference type="PANTHER" id="PTHR43101:SF1">
    <property type="entry name" value="BETA-FRUCTOSIDASE"/>
    <property type="match status" value="1"/>
</dbReference>
<evidence type="ECO:0000313" key="9">
    <source>
        <dbReference type="EMBL" id="RHJ11458.1"/>
    </source>
</evidence>
<evidence type="ECO:0000313" key="6">
    <source>
        <dbReference type="EMBL" id="MDB8685892.1"/>
    </source>
</evidence>
<dbReference type="Proteomes" id="UP001296580">
    <property type="component" value="Unassembled WGS sequence"/>
</dbReference>
<dbReference type="GO" id="GO:0004564">
    <property type="term" value="F:beta-fructofuranosidase activity"/>
    <property type="evidence" value="ECO:0007669"/>
    <property type="project" value="UniProtKB-EC"/>
</dbReference>
<keyword evidence="4" id="KW-0326">Glycosidase</keyword>
<dbReference type="InterPro" id="IPR051214">
    <property type="entry name" value="GH32_Enzymes"/>
</dbReference>
<proteinExistence type="inferred from homology"/>
<dbReference type="Gene3D" id="2.60.120.560">
    <property type="entry name" value="Exo-inulinase, domain 1"/>
    <property type="match status" value="1"/>
</dbReference>
<protein>
    <recommendedName>
        <fullName evidence="2">beta-fructofuranosidase</fullName>
        <ecNumber evidence="2">3.2.1.26</ecNumber>
    </recommendedName>
</protein>
<dbReference type="Proteomes" id="UP001212160">
    <property type="component" value="Unassembled WGS sequence"/>
</dbReference>
<sequence length="493" mass="57636">MSIFRRLSNGLSCGDSIPFYHDGMYHLFFLSVPENTVRYPERVRNTWQHVVSKNLVEWEEMQPVLLPGDGTKLDQDGCWTGSVIYAEGKYHIFYTGYHIDSEFPQTICHAVSDDCVTFEKDLNNPIIVPDIRYYENIDWRDPYIFYNEEEMEYWMLIAARKNSGPSNRRGVVVLYKSKDLQEFEHWGVIYEPWHTNCPECPEMYKMGEYWYLVYSRFSERAQTIYRYSKSPYGPWRTPKFDGIDNRRFYAAKSLIDNRGRRIYFAWTPEREKQSDDELWQTGGDFAIPHQAIPMGDGNLKIVMPEEIEKYFQAQKLKHSFNKKLGNIKMYGEKALEILSVGTLSYGFFEVEQNNFMMECNIKASDCADYFGLTINTDEDIDNGYLLAFNRATQAVSINKLPAPLDPFWATLSGKEIIAGEVDGPRVCEKSFPFKDGDIINVKCILTDSMIEIFIGEMIAFSYRTYRKMPFRIGVFAQDCNVEFHNITFTREKL</sequence>
<dbReference type="Gene3D" id="2.115.10.20">
    <property type="entry name" value="Glycosyl hydrolase domain, family 43"/>
    <property type="match status" value="1"/>
</dbReference>
<accession>A0A2N5NQA6</accession>
<dbReference type="AlphaFoldDB" id="A0A2N5NQA6"/>
<reference evidence="8" key="3">
    <citation type="submission" date="2020-02" db="EMBL/GenBank/DDBJ databases">
        <authorList>
            <person name="Littmann E."/>
            <person name="Sorbara M."/>
        </authorList>
    </citation>
    <scope>NUCLEOTIDE SEQUENCE</scope>
    <source>
        <strain evidence="8">MSK.11.9</strain>
        <strain evidence="7">MSK.15.32</strain>
    </source>
</reference>
<comment type="similarity">
    <text evidence="1">Belongs to the glycosyl hydrolase 32 family.</text>
</comment>
<dbReference type="Pfam" id="PF00251">
    <property type="entry name" value="Glyco_hydro_32N"/>
    <property type="match status" value="1"/>
</dbReference>
<dbReference type="CDD" id="cd08995">
    <property type="entry name" value="GH32_EcAec43-like"/>
    <property type="match status" value="1"/>
</dbReference>
<evidence type="ECO:0000256" key="3">
    <source>
        <dbReference type="ARBA" id="ARBA00022801"/>
    </source>
</evidence>
<evidence type="ECO:0000256" key="1">
    <source>
        <dbReference type="ARBA" id="ARBA00009902"/>
    </source>
</evidence>
<evidence type="ECO:0000313" key="10">
    <source>
        <dbReference type="Proteomes" id="UP000283992"/>
    </source>
</evidence>
<dbReference type="EMBL" id="JAQMLA010000008">
    <property type="protein sequence ID" value="MDB8685892.1"/>
    <property type="molecule type" value="Genomic_DNA"/>
</dbReference>
<keyword evidence="3 9" id="KW-0378">Hydrolase</keyword>
<evidence type="ECO:0000259" key="5">
    <source>
        <dbReference type="Pfam" id="PF00251"/>
    </source>
</evidence>
<comment type="caution">
    <text evidence="8">The sequence shown here is derived from an EMBL/GenBank/DDBJ whole genome shotgun (WGS) entry which is preliminary data.</text>
</comment>
<reference evidence="8" key="2">
    <citation type="journal article" date="2020" name="Cell Host Microbe">
        <title>Functional and Genomic Variation between Human-Derived Isolates of Lachnospiraceae Reveals Inter- and Intra-Species Diversity.</title>
        <authorList>
            <person name="Sorbara M.T."/>
            <person name="Littmann E.R."/>
            <person name="Fontana E."/>
            <person name="Moody T.U."/>
            <person name="Kohout C.E."/>
            <person name="Gjonbalaj M."/>
            <person name="Eaton V."/>
            <person name="Seok R."/>
            <person name="Leiner I.M."/>
            <person name="Pamer E.G."/>
        </authorList>
    </citation>
    <scope>NUCLEOTIDE SEQUENCE</scope>
    <source>
        <strain evidence="8">MSK.11.9</strain>
        <strain evidence="7">MSK.15.32</strain>
    </source>
</reference>
<organism evidence="8 11">
    <name type="scientific">Mediterraneibacter gnavus</name>
    <name type="common">Ruminococcus gnavus</name>
    <dbReference type="NCBI Taxonomy" id="33038"/>
    <lineage>
        <taxon>Bacteria</taxon>
        <taxon>Bacillati</taxon>
        <taxon>Bacillota</taxon>
        <taxon>Clostridia</taxon>
        <taxon>Lachnospirales</taxon>
        <taxon>Lachnospiraceae</taxon>
        <taxon>Mediterraneibacter</taxon>
    </lineage>
</organism>
<feature type="domain" description="Glycosyl hydrolase family 32 N-terminal" evidence="5">
    <location>
        <begin position="18"/>
        <end position="276"/>
    </location>
</feature>
<dbReference type="InterPro" id="IPR013148">
    <property type="entry name" value="Glyco_hydro_32_N"/>
</dbReference>
<evidence type="ECO:0000256" key="4">
    <source>
        <dbReference type="ARBA" id="ARBA00023295"/>
    </source>
</evidence>
<dbReference type="Proteomes" id="UP001296581">
    <property type="component" value="Unassembled WGS sequence"/>
</dbReference>
<evidence type="ECO:0000256" key="2">
    <source>
        <dbReference type="ARBA" id="ARBA00012758"/>
    </source>
</evidence>
<evidence type="ECO:0000313" key="11">
    <source>
        <dbReference type="Proteomes" id="UP001296581"/>
    </source>
</evidence>
<evidence type="ECO:0000313" key="8">
    <source>
        <dbReference type="EMBL" id="NSI65155.1"/>
    </source>
</evidence>
<reference evidence="6" key="4">
    <citation type="submission" date="2023-01" db="EMBL/GenBank/DDBJ databases">
        <title>Human gut microbiome strain richness.</title>
        <authorList>
            <person name="Chen-Liaw A."/>
        </authorList>
    </citation>
    <scope>NUCLEOTIDE SEQUENCE</scope>
    <source>
        <strain evidence="6">RTP21484st1_H11_RTP21484_190118</strain>
    </source>
</reference>
<name>A0A2N5NQA6_MEDGN</name>
<gene>
    <name evidence="9" type="ORF">DW142_09800</name>
    <name evidence="8" type="ORF">G4981_07695</name>
    <name evidence="7" type="ORF">G4993_09665</name>
    <name evidence="6" type="ORF">PNW85_04270</name>
</gene>
<dbReference type="SUPFAM" id="SSF75005">
    <property type="entry name" value="Arabinanase/levansucrase/invertase"/>
    <property type="match status" value="1"/>
</dbReference>
<dbReference type="EMBL" id="JAAIRY010000010">
    <property type="protein sequence ID" value="NSI65155.1"/>
    <property type="molecule type" value="Genomic_DNA"/>
</dbReference>
<evidence type="ECO:0000313" key="7">
    <source>
        <dbReference type="EMBL" id="NSI58669.1"/>
    </source>
</evidence>
<dbReference type="Proteomes" id="UP000283992">
    <property type="component" value="Unassembled WGS sequence"/>
</dbReference>
<dbReference type="InterPro" id="IPR023296">
    <property type="entry name" value="Glyco_hydro_beta-prop_sf"/>
</dbReference>
<dbReference type="EMBL" id="QRLN01000012">
    <property type="protein sequence ID" value="RHJ11458.1"/>
    <property type="molecule type" value="Genomic_DNA"/>
</dbReference>
<dbReference type="EC" id="3.2.1.26" evidence="2"/>
<dbReference type="RefSeq" id="WP_009244152.1">
    <property type="nucleotide sequence ID" value="NZ_CABKQB010000002.1"/>
</dbReference>
<dbReference type="InterPro" id="IPR001362">
    <property type="entry name" value="Glyco_hydro_32"/>
</dbReference>
<dbReference type="GO" id="GO:0005975">
    <property type="term" value="P:carbohydrate metabolic process"/>
    <property type="evidence" value="ECO:0007669"/>
    <property type="project" value="InterPro"/>
</dbReference>
<dbReference type="EMBL" id="JAAIRV010000017">
    <property type="protein sequence ID" value="NSI58669.1"/>
    <property type="molecule type" value="Genomic_DNA"/>
</dbReference>
<reference evidence="9 10" key="1">
    <citation type="submission" date="2018-08" db="EMBL/GenBank/DDBJ databases">
        <title>A genome reference for cultivated species of the human gut microbiota.</title>
        <authorList>
            <person name="Zou Y."/>
            <person name="Xue W."/>
            <person name="Luo G."/>
        </authorList>
    </citation>
    <scope>NUCLEOTIDE SEQUENCE [LARGE SCALE GENOMIC DNA]</scope>
    <source>
        <strain evidence="9 10">AM12-54</strain>
    </source>
</reference>